<reference evidence="1 2" key="1">
    <citation type="submission" date="2018-05" db="EMBL/GenBank/DDBJ databases">
        <title>Genomic Encyclopedia of Type Strains, Phase IV (KMG-IV): sequencing the most valuable type-strain genomes for metagenomic binning, comparative biology and taxonomic classification.</title>
        <authorList>
            <person name="Goeker M."/>
        </authorList>
    </citation>
    <scope>NUCLEOTIDE SEQUENCE [LARGE SCALE GENOMIC DNA]</scope>
    <source>
        <strain evidence="1 2">DSM 45480</strain>
    </source>
</reference>
<dbReference type="EMBL" id="QGHB01000016">
    <property type="protein sequence ID" value="PWK81678.1"/>
    <property type="molecule type" value="Genomic_DNA"/>
</dbReference>
<gene>
    <name evidence="1" type="ORF">C8D88_11689</name>
</gene>
<accession>A0A316HNU3</accession>
<dbReference type="AlphaFoldDB" id="A0A316HNU3"/>
<protein>
    <submittedName>
        <fullName evidence="1">Uncharacterized protein</fullName>
    </submittedName>
</protein>
<evidence type="ECO:0000313" key="2">
    <source>
        <dbReference type="Proteomes" id="UP000246005"/>
    </source>
</evidence>
<sequence>MTLTLRADCPSCGDEVRVPVLALKLAEGRFLTVDDSPLVEHVKTHEEEL</sequence>
<comment type="caution">
    <text evidence="1">The sequence shown here is derived from an EMBL/GenBank/DDBJ whole genome shotgun (WGS) entry which is preliminary data.</text>
</comment>
<dbReference type="Proteomes" id="UP000246005">
    <property type="component" value="Unassembled WGS sequence"/>
</dbReference>
<organism evidence="1 2">
    <name type="scientific">Lentzea atacamensis</name>
    <dbReference type="NCBI Taxonomy" id="531938"/>
    <lineage>
        <taxon>Bacteria</taxon>
        <taxon>Bacillati</taxon>
        <taxon>Actinomycetota</taxon>
        <taxon>Actinomycetes</taxon>
        <taxon>Pseudonocardiales</taxon>
        <taxon>Pseudonocardiaceae</taxon>
        <taxon>Lentzea</taxon>
    </lineage>
</organism>
<name>A0A316HNU3_9PSEU</name>
<evidence type="ECO:0000313" key="1">
    <source>
        <dbReference type="EMBL" id="PWK81678.1"/>
    </source>
</evidence>
<proteinExistence type="predicted"/>